<reference evidence="4" key="1">
    <citation type="submission" date="2021-02" db="EMBL/GenBank/DDBJ databases">
        <authorList>
            <person name="Nowell W R."/>
        </authorList>
    </citation>
    <scope>NUCLEOTIDE SEQUENCE</scope>
</reference>
<evidence type="ECO:0000256" key="1">
    <source>
        <dbReference type="ARBA" id="ARBA00008210"/>
    </source>
</evidence>
<sequence>MFPQSELPNQQSSFPELVGRSAGEAVSYISAKGLTPVLMKPNQPATMDYRTDRVRIVTDPSGSVVLQIPIIG</sequence>
<organism evidence="4 6">
    <name type="scientific">Rotaria sordida</name>
    <dbReference type="NCBI Taxonomy" id="392033"/>
    <lineage>
        <taxon>Eukaryota</taxon>
        <taxon>Metazoa</taxon>
        <taxon>Spiralia</taxon>
        <taxon>Gnathifera</taxon>
        <taxon>Rotifera</taxon>
        <taxon>Eurotatoria</taxon>
        <taxon>Bdelloidea</taxon>
        <taxon>Philodinida</taxon>
        <taxon>Philodinidae</taxon>
        <taxon>Rotaria</taxon>
    </lineage>
</organism>
<evidence type="ECO:0000313" key="7">
    <source>
        <dbReference type="Proteomes" id="UP000663870"/>
    </source>
</evidence>
<gene>
    <name evidence="5" type="ORF">JXQ802_LOCUS43869</name>
    <name evidence="4" type="ORF">PYM288_LOCUS28588</name>
</gene>
<evidence type="ECO:0000313" key="6">
    <source>
        <dbReference type="Proteomes" id="UP000663854"/>
    </source>
</evidence>
<dbReference type="AlphaFoldDB" id="A0A815BN94"/>
<comment type="similarity">
    <text evidence="1">Belongs to the protease inhibitor I13 (potato type I serine protease inhibitor) family.</text>
</comment>
<accession>A0A815BN94</accession>
<dbReference type="GO" id="GO:0009611">
    <property type="term" value="P:response to wounding"/>
    <property type="evidence" value="ECO:0007669"/>
    <property type="project" value="InterPro"/>
</dbReference>
<evidence type="ECO:0000256" key="2">
    <source>
        <dbReference type="ARBA" id="ARBA00022690"/>
    </source>
</evidence>
<dbReference type="EMBL" id="CAJNOL010003257">
    <property type="protein sequence ID" value="CAF1554247.1"/>
    <property type="molecule type" value="Genomic_DNA"/>
</dbReference>
<dbReference type="Proteomes" id="UP000663870">
    <property type="component" value="Unassembled WGS sequence"/>
</dbReference>
<dbReference type="SUPFAM" id="SSF54654">
    <property type="entry name" value="CI-2 family of serine protease inhibitors"/>
    <property type="match status" value="1"/>
</dbReference>
<evidence type="ECO:0000313" key="4">
    <source>
        <dbReference type="EMBL" id="CAF1275135.1"/>
    </source>
</evidence>
<keyword evidence="2" id="KW-0646">Protease inhibitor</keyword>
<dbReference type="Gene3D" id="3.30.10.10">
    <property type="entry name" value="Trypsin Inhibitor V, subunit A"/>
    <property type="match status" value="1"/>
</dbReference>
<dbReference type="EMBL" id="CAJNOH010002138">
    <property type="protein sequence ID" value="CAF1275135.1"/>
    <property type="molecule type" value="Genomic_DNA"/>
</dbReference>
<dbReference type="PROSITE" id="PS00285">
    <property type="entry name" value="POTATO_INHIBITOR"/>
    <property type="match status" value="1"/>
</dbReference>
<dbReference type="InterPro" id="IPR000864">
    <property type="entry name" value="Prot_inh_pot1"/>
</dbReference>
<evidence type="ECO:0000256" key="3">
    <source>
        <dbReference type="ARBA" id="ARBA00022900"/>
    </source>
</evidence>
<dbReference type="Pfam" id="PF00280">
    <property type="entry name" value="potato_inhibit"/>
    <property type="match status" value="1"/>
</dbReference>
<keyword evidence="3" id="KW-0722">Serine protease inhibitor</keyword>
<comment type="caution">
    <text evidence="4">The sequence shown here is derived from an EMBL/GenBank/DDBJ whole genome shotgun (WGS) entry which is preliminary data.</text>
</comment>
<evidence type="ECO:0000313" key="5">
    <source>
        <dbReference type="EMBL" id="CAF1554247.1"/>
    </source>
</evidence>
<protein>
    <submittedName>
        <fullName evidence="4">Uncharacterized protein</fullName>
    </submittedName>
</protein>
<dbReference type="GO" id="GO:0004867">
    <property type="term" value="F:serine-type endopeptidase inhibitor activity"/>
    <property type="evidence" value="ECO:0007669"/>
    <property type="project" value="UniProtKB-KW"/>
</dbReference>
<dbReference type="InterPro" id="IPR036354">
    <property type="entry name" value="Prot_inh_pot1_sf"/>
</dbReference>
<keyword evidence="7" id="KW-1185">Reference proteome</keyword>
<name>A0A815BN94_9BILA</name>
<dbReference type="Proteomes" id="UP000663854">
    <property type="component" value="Unassembled WGS sequence"/>
</dbReference>
<proteinExistence type="inferred from homology"/>